<name>A0A1M6E9V8_MALRU</name>
<sequence>MKRLLTLVLATFILTLISSTALADGHTATVAECIEMSKKAAEAILKDQDAALADISRKDGPFVWKDSYVFVMDLKGKMLAHPMKPGLMKMDSLLSTPDKNPTEPKMLFVDLVVTAGTAGEGWVEYMWPKPGSTEPSIKETYVYRVPGTSMFTAAGIYR</sequence>
<dbReference type="Proteomes" id="UP000184171">
    <property type="component" value="Unassembled WGS sequence"/>
</dbReference>
<dbReference type="InterPro" id="IPR004010">
    <property type="entry name" value="Double_Cache_2"/>
</dbReference>
<evidence type="ECO:0000259" key="2">
    <source>
        <dbReference type="Pfam" id="PF08269"/>
    </source>
</evidence>
<evidence type="ECO:0000256" key="1">
    <source>
        <dbReference type="SAM" id="SignalP"/>
    </source>
</evidence>
<feature type="signal peptide" evidence="1">
    <location>
        <begin position="1"/>
        <end position="23"/>
    </location>
</feature>
<evidence type="ECO:0000313" key="3">
    <source>
        <dbReference type="EMBL" id="SHI82297.1"/>
    </source>
</evidence>
<reference evidence="3 4" key="1">
    <citation type="submission" date="2016-11" db="EMBL/GenBank/DDBJ databases">
        <authorList>
            <person name="Jaros S."/>
            <person name="Januszkiewicz K."/>
            <person name="Wedrychowicz H."/>
        </authorList>
    </citation>
    <scope>NUCLEOTIDE SEQUENCE [LARGE SCALE GENOMIC DNA]</scope>
    <source>
        <strain evidence="3 4">DSM 5091</strain>
    </source>
</reference>
<protein>
    <submittedName>
        <fullName evidence="3">Cache domain</fullName>
    </submittedName>
</protein>
<organism evidence="3 4">
    <name type="scientific">Malonomonas rubra DSM 5091</name>
    <dbReference type="NCBI Taxonomy" id="1122189"/>
    <lineage>
        <taxon>Bacteria</taxon>
        <taxon>Pseudomonadati</taxon>
        <taxon>Thermodesulfobacteriota</taxon>
        <taxon>Desulfuromonadia</taxon>
        <taxon>Desulfuromonadales</taxon>
        <taxon>Geopsychrobacteraceae</taxon>
        <taxon>Malonomonas</taxon>
    </lineage>
</organism>
<keyword evidence="1" id="KW-0732">Signal</keyword>
<proteinExistence type="predicted"/>
<dbReference type="OrthoDB" id="9791237at2"/>
<dbReference type="EMBL" id="FQZT01000002">
    <property type="protein sequence ID" value="SHI82297.1"/>
    <property type="molecule type" value="Genomic_DNA"/>
</dbReference>
<evidence type="ECO:0000313" key="4">
    <source>
        <dbReference type="Proteomes" id="UP000184171"/>
    </source>
</evidence>
<feature type="chain" id="PRO_5012883951" evidence="1">
    <location>
        <begin position="24"/>
        <end position="158"/>
    </location>
</feature>
<dbReference type="Gene3D" id="3.30.450.20">
    <property type="entry name" value="PAS domain"/>
    <property type="match status" value="1"/>
</dbReference>
<dbReference type="STRING" id="1122189.SAMN02745165_00998"/>
<dbReference type="CDD" id="cd18774">
    <property type="entry name" value="PDC2_HK_sensor"/>
    <property type="match status" value="1"/>
</dbReference>
<dbReference type="AlphaFoldDB" id="A0A1M6E9V8"/>
<feature type="domain" description="Double Cache" evidence="2">
    <location>
        <begin position="65"/>
        <end position="157"/>
    </location>
</feature>
<dbReference type="RefSeq" id="WP_072906161.1">
    <property type="nucleotide sequence ID" value="NZ_FQZT01000002.1"/>
</dbReference>
<dbReference type="Pfam" id="PF08269">
    <property type="entry name" value="dCache_2"/>
    <property type="match status" value="1"/>
</dbReference>
<gene>
    <name evidence="3" type="ORF">SAMN02745165_00998</name>
</gene>
<accession>A0A1M6E9V8</accession>
<keyword evidence="4" id="KW-1185">Reference proteome</keyword>